<comment type="caution">
    <text evidence="1">The sequence shown here is derived from an EMBL/GenBank/DDBJ whole genome shotgun (WGS) entry which is preliminary data.</text>
</comment>
<dbReference type="Pfam" id="PF05056">
    <property type="entry name" value="DUF674"/>
    <property type="match status" value="1"/>
</dbReference>
<organism evidence="1 2">
    <name type="scientific">Morella rubra</name>
    <name type="common">Chinese bayberry</name>
    <dbReference type="NCBI Taxonomy" id="262757"/>
    <lineage>
        <taxon>Eukaryota</taxon>
        <taxon>Viridiplantae</taxon>
        <taxon>Streptophyta</taxon>
        <taxon>Embryophyta</taxon>
        <taxon>Tracheophyta</taxon>
        <taxon>Spermatophyta</taxon>
        <taxon>Magnoliopsida</taxon>
        <taxon>eudicotyledons</taxon>
        <taxon>Gunneridae</taxon>
        <taxon>Pentapetalae</taxon>
        <taxon>rosids</taxon>
        <taxon>fabids</taxon>
        <taxon>Fagales</taxon>
        <taxon>Myricaceae</taxon>
        <taxon>Morella</taxon>
    </lineage>
</organism>
<dbReference type="Proteomes" id="UP000516437">
    <property type="component" value="Chromosome 3"/>
</dbReference>
<protein>
    <recommendedName>
        <fullName evidence="3">DUF674 domain-containing protein</fullName>
    </recommendedName>
</protein>
<sequence>MADTQVSLKLFIDQNSQRVLFAGTSEKFVEFLFNIFTLPFGDVIRLLKDEGMVGCLPRLYNSIEKLSDAYILPDQHKDFLLKPKVAIPGAQVPLLLPGDGSLKGLRELCGECYYCPRETFRETVYREVESCPMCRAAFDRLASVQNPLSSSEVGYVKGMVTYLVLDDLEVKPMFISSFITLLSEINVKEVASIKERVVDLDMHEV</sequence>
<gene>
    <name evidence="1" type="ORF">CJ030_MR3G014631</name>
</gene>
<dbReference type="InterPro" id="IPR007750">
    <property type="entry name" value="DUF674"/>
</dbReference>
<dbReference type="AlphaFoldDB" id="A0A6A1VYB9"/>
<name>A0A6A1VYB9_9ROSI</name>
<dbReference type="EMBL" id="RXIC02000021">
    <property type="protein sequence ID" value="KAB1217959.1"/>
    <property type="molecule type" value="Genomic_DNA"/>
</dbReference>
<proteinExistence type="predicted"/>
<keyword evidence="2" id="KW-1185">Reference proteome</keyword>
<evidence type="ECO:0000313" key="1">
    <source>
        <dbReference type="EMBL" id="KAB1217959.1"/>
    </source>
</evidence>
<dbReference type="PANTHER" id="PTHR33103">
    <property type="entry name" value="OS01G0153900 PROTEIN"/>
    <property type="match status" value="1"/>
</dbReference>
<evidence type="ECO:0008006" key="3">
    <source>
        <dbReference type="Google" id="ProtNLM"/>
    </source>
</evidence>
<evidence type="ECO:0000313" key="2">
    <source>
        <dbReference type="Proteomes" id="UP000516437"/>
    </source>
</evidence>
<reference evidence="1 2" key="1">
    <citation type="journal article" date="2019" name="Plant Biotechnol. J.">
        <title>The red bayberry genome and genetic basis of sex determination.</title>
        <authorList>
            <person name="Jia H.M."/>
            <person name="Jia H.J."/>
            <person name="Cai Q.L."/>
            <person name="Wang Y."/>
            <person name="Zhao H.B."/>
            <person name="Yang W.F."/>
            <person name="Wang G.Y."/>
            <person name="Li Y.H."/>
            <person name="Zhan D.L."/>
            <person name="Shen Y.T."/>
            <person name="Niu Q.F."/>
            <person name="Chang L."/>
            <person name="Qiu J."/>
            <person name="Zhao L."/>
            <person name="Xie H.B."/>
            <person name="Fu W.Y."/>
            <person name="Jin J."/>
            <person name="Li X.W."/>
            <person name="Jiao Y."/>
            <person name="Zhou C.C."/>
            <person name="Tu T."/>
            <person name="Chai C.Y."/>
            <person name="Gao J.L."/>
            <person name="Fan L.J."/>
            <person name="van de Weg E."/>
            <person name="Wang J.Y."/>
            <person name="Gao Z.S."/>
        </authorList>
    </citation>
    <scope>NUCLEOTIDE SEQUENCE [LARGE SCALE GENOMIC DNA]</scope>
    <source>
        <tissue evidence="1">Leaves</tissue>
    </source>
</reference>
<dbReference type="PANTHER" id="PTHR33103:SF19">
    <property type="entry name" value="OS09G0544700 PROTEIN"/>
    <property type="match status" value="1"/>
</dbReference>
<accession>A0A6A1VYB9</accession>
<dbReference type="OrthoDB" id="2014278at2759"/>